<organism evidence="1">
    <name type="scientific">marine sediment metagenome</name>
    <dbReference type="NCBI Taxonomy" id="412755"/>
    <lineage>
        <taxon>unclassified sequences</taxon>
        <taxon>metagenomes</taxon>
        <taxon>ecological metagenomes</taxon>
    </lineage>
</organism>
<accession>A0A0F9KPI0</accession>
<gene>
    <name evidence="1" type="ORF">LCGC14_1609710</name>
</gene>
<dbReference type="EMBL" id="LAZR01013016">
    <property type="protein sequence ID" value="KKM23978.1"/>
    <property type="molecule type" value="Genomic_DNA"/>
</dbReference>
<name>A0A0F9KPI0_9ZZZZ</name>
<reference evidence="1" key="1">
    <citation type="journal article" date="2015" name="Nature">
        <title>Complex archaea that bridge the gap between prokaryotes and eukaryotes.</title>
        <authorList>
            <person name="Spang A."/>
            <person name="Saw J.H."/>
            <person name="Jorgensen S.L."/>
            <person name="Zaremba-Niedzwiedzka K."/>
            <person name="Martijn J."/>
            <person name="Lind A.E."/>
            <person name="van Eijk R."/>
            <person name="Schleper C."/>
            <person name="Guy L."/>
            <person name="Ettema T.J."/>
        </authorList>
    </citation>
    <scope>NUCLEOTIDE SEQUENCE</scope>
</reference>
<evidence type="ECO:0000313" key="1">
    <source>
        <dbReference type="EMBL" id="KKM23978.1"/>
    </source>
</evidence>
<comment type="caution">
    <text evidence="1">The sequence shown here is derived from an EMBL/GenBank/DDBJ whole genome shotgun (WGS) entry which is preliminary data.</text>
</comment>
<dbReference type="AlphaFoldDB" id="A0A0F9KPI0"/>
<sequence length="125" mass="14081">MAKVTKRADGPRFEIQVQDRIVKGEGVFVRVYGEMKIGAKEKVYARDLGLRTIQLLMLQPEHGTHNPYTTGVWIYRKGELDNYASIDIFSMDGYEMYLNAQVSVSAATTLPYDGSLWLGFIALGE</sequence>
<protein>
    <submittedName>
        <fullName evidence="1">Uncharacterized protein</fullName>
    </submittedName>
</protein>
<proteinExistence type="predicted"/>